<organism evidence="3 4">
    <name type="scientific">Rhodovulum kholense</name>
    <dbReference type="NCBI Taxonomy" id="453584"/>
    <lineage>
        <taxon>Bacteria</taxon>
        <taxon>Pseudomonadati</taxon>
        <taxon>Pseudomonadota</taxon>
        <taxon>Alphaproteobacteria</taxon>
        <taxon>Rhodobacterales</taxon>
        <taxon>Paracoccaceae</taxon>
        <taxon>Rhodovulum</taxon>
    </lineage>
</organism>
<evidence type="ECO:0000259" key="2">
    <source>
        <dbReference type="PROSITE" id="PS50893"/>
    </source>
</evidence>
<dbReference type="InterPro" id="IPR003439">
    <property type="entry name" value="ABC_transporter-like_ATP-bd"/>
</dbReference>
<dbReference type="EMBL" id="QAYC01000004">
    <property type="protein sequence ID" value="PTW50586.1"/>
    <property type="molecule type" value="Genomic_DNA"/>
</dbReference>
<dbReference type="GO" id="GO:0005524">
    <property type="term" value="F:ATP binding"/>
    <property type="evidence" value="ECO:0007669"/>
    <property type="project" value="InterPro"/>
</dbReference>
<reference evidence="3 4" key="1">
    <citation type="submission" date="2018-04" db="EMBL/GenBank/DDBJ databases">
        <title>Genomic Encyclopedia of Archaeal and Bacterial Type Strains, Phase II (KMG-II): from individual species to whole genera.</title>
        <authorList>
            <person name="Goeker M."/>
        </authorList>
    </citation>
    <scope>NUCLEOTIDE SEQUENCE [LARGE SCALE GENOMIC DNA]</scope>
    <source>
        <strain evidence="3 4">DSM 19783</strain>
    </source>
</reference>
<dbReference type="InterPro" id="IPR015854">
    <property type="entry name" value="ABC_transpr_LolD-like"/>
</dbReference>
<dbReference type="PROSITE" id="PS50893">
    <property type="entry name" value="ABC_TRANSPORTER_2"/>
    <property type="match status" value="1"/>
</dbReference>
<dbReference type="CDD" id="cd00267">
    <property type="entry name" value="ABC_ATPase"/>
    <property type="match status" value="1"/>
</dbReference>
<dbReference type="GO" id="GO:0005886">
    <property type="term" value="C:plasma membrane"/>
    <property type="evidence" value="ECO:0007669"/>
    <property type="project" value="TreeGrafter"/>
</dbReference>
<keyword evidence="4" id="KW-1185">Reference proteome</keyword>
<sequence length="344" mass="38703">MSRAPGGEFGMMSLQRKYFRALEDYCKTLQITFEEGLEVLRRKIEQNQDALTTGEWAVLRSVIRNPIPYYLCPLDDYSEKYLCAALKALPSAEEAKTTRSEFSVKNTQISIENLSIRASYRVPETRSTKIIMDAFGLKGDTVYADIVQNVSVKASNGNIIFVVGTSGSGKSVFLNALDPDKTIDGNLMVKRTGGLKHSAGWLRPLRNDVPIFEVLAEKFTPEKAFVSLSRVGLSEALAFIKPFWMLSRGQQYRAMIADLLLRDEEVWLLDEFCSDLDPITAKIVAHNLRKQIIATGRIAFIAAANHTHYLDALRPTKVLMLRSGDEPAWLSYKEYQNDFLDQVG</sequence>
<proteinExistence type="inferred from homology"/>
<comment type="caution">
    <text evidence="3">The sequence shown here is derived from an EMBL/GenBank/DDBJ whole genome shotgun (WGS) entry which is preliminary data.</text>
</comment>
<dbReference type="GO" id="GO:0022857">
    <property type="term" value="F:transmembrane transporter activity"/>
    <property type="evidence" value="ECO:0007669"/>
    <property type="project" value="TreeGrafter"/>
</dbReference>
<dbReference type="Proteomes" id="UP000244037">
    <property type="component" value="Unassembled WGS sequence"/>
</dbReference>
<name>A0A8E3AR80_9RHOB</name>
<protein>
    <submittedName>
        <fullName evidence="3">ABC transporter family protein</fullName>
    </submittedName>
</protein>
<dbReference type="InterPro" id="IPR027417">
    <property type="entry name" value="P-loop_NTPase"/>
</dbReference>
<dbReference type="AlphaFoldDB" id="A0A8E3AR80"/>
<accession>A0A8E3AR80</accession>
<feature type="domain" description="ABC transporter" evidence="2">
    <location>
        <begin position="125"/>
        <end position="343"/>
    </location>
</feature>
<evidence type="ECO:0000313" key="4">
    <source>
        <dbReference type="Proteomes" id="UP000244037"/>
    </source>
</evidence>
<dbReference type="PANTHER" id="PTHR24220:SF689">
    <property type="entry name" value="LIPOPROTEIN-RELEASING SYSTEM ATP-BINDING PROTEIN LOLD"/>
    <property type="match status" value="1"/>
</dbReference>
<comment type="similarity">
    <text evidence="1">Belongs to the ABC transporter superfamily.</text>
</comment>
<dbReference type="Gene3D" id="3.40.50.300">
    <property type="entry name" value="P-loop containing nucleotide triphosphate hydrolases"/>
    <property type="match status" value="1"/>
</dbReference>
<evidence type="ECO:0000256" key="1">
    <source>
        <dbReference type="ARBA" id="ARBA00005417"/>
    </source>
</evidence>
<dbReference type="GO" id="GO:0016887">
    <property type="term" value="F:ATP hydrolysis activity"/>
    <property type="evidence" value="ECO:0007669"/>
    <property type="project" value="InterPro"/>
</dbReference>
<dbReference type="SUPFAM" id="SSF52540">
    <property type="entry name" value="P-loop containing nucleoside triphosphate hydrolases"/>
    <property type="match status" value="1"/>
</dbReference>
<dbReference type="PANTHER" id="PTHR24220">
    <property type="entry name" value="IMPORT ATP-BINDING PROTEIN"/>
    <property type="match status" value="1"/>
</dbReference>
<gene>
    <name evidence="3" type="ORF">C8N38_104222</name>
</gene>
<evidence type="ECO:0000313" key="3">
    <source>
        <dbReference type="EMBL" id="PTW50586.1"/>
    </source>
</evidence>
<dbReference type="Pfam" id="PF00005">
    <property type="entry name" value="ABC_tran"/>
    <property type="match status" value="1"/>
</dbReference>